<evidence type="ECO:0000256" key="1">
    <source>
        <dbReference type="ARBA" id="ARBA00004141"/>
    </source>
</evidence>
<dbReference type="Proteomes" id="UP000694727">
    <property type="component" value="Unplaced"/>
</dbReference>
<keyword evidence="4 6" id="KW-0472">Membrane</keyword>
<comment type="subcellular location">
    <subcellularLocation>
        <location evidence="1">Membrane</location>
        <topology evidence="1">Multi-pass membrane protein</topology>
    </subcellularLocation>
</comment>
<dbReference type="Gene3D" id="1.20.1250.20">
    <property type="entry name" value="MFS general substrate transporter like domains"/>
    <property type="match status" value="2"/>
</dbReference>
<feature type="region of interest" description="Disordered" evidence="5">
    <location>
        <begin position="659"/>
        <end position="682"/>
    </location>
</feature>
<dbReference type="Proteomes" id="UP000694725">
    <property type="component" value="Unplaced"/>
</dbReference>
<dbReference type="AlphaFoldDB" id="A0A8D0S7M3"/>
<dbReference type="Proteomes" id="UP000694724">
    <property type="component" value="Unplaced"/>
</dbReference>
<feature type="transmembrane region" description="Helical" evidence="6">
    <location>
        <begin position="621"/>
        <end position="643"/>
    </location>
</feature>
<accession>A0A8D0S7M3</accession>
<evidence type="ECO:0000313" key="9">
    <source>
        <dbReference type="Proteomes" id="UP000694727"/>
    </source>
</evidence>
<keyword evidence="3 6" id="KW-1133">Transmembrane helix</keyword>
<evidence type="ECO:0000256" key="4">
    <source>
        <dbReference type="ARBA" id="ARBA00023136"/>
    </source>
</evidence>
<sequence>MPLPSSTWVSTTGTGCPLECAALPGLPRKLHTHVTGLYRLPCPDPGPLSVLQLRAAPSKPPSRTVPPTQWTPRPLTAPGPSPWRASPAGARCPAGSSQAVSLPPGPRGQWSTGPCPGRTMSPPPVLPSGVTGEHPGPHRTAGPFVSLRPASPAQDGRQLWWLWCLPPGLMPPCIPQLWLSFAPVADTIAQHFGLSTEQINWLSLVYLVASIPFGVVAVWVLDSVGLRWAILLSAWLNFAGSVIRSLPCMLTSIHDPFAFLLGGQSLCALAQTLVIFSPAKLAALWFPEHQRATANMIGTMCESRGREPTSPARCVALAPAPLGAGGAPLWAGTSLPRRADACPLHPANPLGLLVANLLSPALVKKEEDIPVMVRDSQVHVCACVVRAPCGWNLVRPWLGIYTIPAGLAFLLATACLWESAPPTPPSAGAAHSTSEKFLDGLKLLARNKAYIILAVCFGGGIGIFSSFSALLEQVLCVNGYSDEFAGLCGALFIVFGVLGALALGLYVDRTKHFTGAIKIGLCLTSLVCVAFALVSQLQGQTVALAAICSLFGFFGFAVAPVAMELAVECSFPVGEGAAAGLLFVLGQAEGVLIMMLLAALTVRRAEPSFSTCQDGQDPLDWKVSMLLMAGLCVLFSCLMVLFFHTPYRRLQAEADANPSIQEDTCPATSDPSDHAPHPAATL</sequence>
<protein>
    <submittedName>
        <fullName evidence="8">Solute carrier family 49 member 3</fullName>
    </submittedName>
</protein>
<evidence type="ECO:0000256" key="2">
    <source>
        <dbReference type="ARBA" id="ARBA00022692"/>
    </source>
</evidence>
<feature type="region of interest" description="Disordered" evidence="5">
    <location>
        <begin position="55"/>
        <end position="144"/>
    </location>
</feature>
<feature type="transmembrane region" description="Helical" evidence="6">
    <location>
        <begin position="519"/>
        <end position="537"/>
    </location>
</feature>
<dbReference type="Ensembl" id="ENSSSCT00055017686.1">
    <property type="protein sequence ID" value="ENSSSCP00055013978.1"/>
    <property type="gene ID" value="ENSSSCG00055009046.1"/>
</dbReference>
<dbReference type="CDD" id="cd17399">
    <property type="entry name" value="MFS_MFSD7"/>
    <property type="match status" value="1"/>
</dbReference>
<organism evidence="7 9">
    <name type="scientific">Sus scrofa</name>
    <name type="common">Pig</name>
    <dbReference type="NCBI Taxonomy" id="9823"/>
    <lineage>
        <taxon>Eukaryota</taxon>
        <taxon>Metazoa</taxon>
        <taxon>Chordata</taxon>
        <taxon>Craniata</taxon>
        <taxon>Vertebrata</taxon>
        <taxon>Euteleostomi</taxon>
        <taxon>Mammalia</taxon>
        <taxon>Eutheria</taxon>
        <taxon>Laurasiatheria</taxon>
        <taxon>Artiodactyla</taxon>
        <taxon>Suina</taxon>
        <taxon>Suidae</taxon>
        <taxon>Sus</taxon>
    </lineage>
</organism>
<dbReference type="GO" id="GO:0016020">
    <property type="term" value="C:membrane"/>
    <property type="evidence" value="ECO:0007669"/>
    <property type="project" value="UniProtKB-SubCell"/>
</dbReference>
<proteinExistence type="predicted"/>
<dbReference type="Ensembl" id="ENSSSCT00025063627.1">
    <property type="protein sequence ID" value="ENSSSCP00025027122.1"/>
    <property type="gene ID" value="ENSSSCG00025046811.1"/>
</dbReference>
<dbReference type="InterPro" id="IPR036259">
    <property type="entry name" value="MFS_trans_sf"/>
</dbReference>
<name>A0A8D0S7M3_PIG</name>
<feature type="transmembrane region" description="Helical" evidence="6">
    <location>
        <begin position="484"/>
        <end position="507"/>
    </location>
</feature>
<feature type="transmembrane region" description="Helical" evidence="6">
    <location>
        <begin position="398"/>
        <end position="417"/>
    </location>
</feature>
<dbReference type="GO" id="GO:0022857">
    <property type="term" value="F:transmembrane transporter activity"/>
    <property type="evidence" value="ECO:0007669"/>
    <property type="project" value="InterPro"/>
</dbReference>
<feature type="transmembrane region" description="Helical" evidence="6">
    <location>
        <begin position="258"/>
        <end position="279"/>
    </location>
</feature>
<feature type="transmembrane region" description="Helical" evidence="6">
    <location>
        <begin position="199"/>
        <end position="220"/>
    </location>
</feature>
<dbReference type="Pfam" id="PF07690">
    <property type="entry name" value="MFS_1"/>
    <property type="match status" value="2"/>
</dbReference>
<dbReference type="InterPro" id="IPR011701">
    <property type="entry name" value="MFS"/>
</dbReference>
<evidence type="ECO:0000256" key="3">
    <source>
        <dbReference type="ARBA" id="ARBA00022989"/>
    </source>
</evidence>
<evidence type="ECO:0000313" key="8">
    <source>
        <dbReference type="Ensembl" id="ENSSSCP00055013978.1"/>
    </source>
</evidence>
<feature type="compositionally biased region" description="Polar residues" evidence="5">
    <location>
        <begin position="659"/>
        <end position="670"/>
    </location>
</feature>
<dbReference type="Ensembl" id="ENSSSCT00065086937.1">
    <property type="protein sequence ID" value="ENSSSCP00065038023.1"/>
    <property type="gene ID" value="ENSSSCG00065063369.1"/>
</dbReference>
<dbReference type="PANTHER" id="PTHR10924">
    <property type="entry name" value="MAJOR FACILITATOR SUPERFAMILY PROTEIN-RELATED"/>
    <property type="match status" value="1"/>
</dbReference>
<keyword evidence="2 6" id="KW-0812">Transmembrane</keyword>
<evidence type="ECO:0000256" key="6">
    <source>
        <dbReference type="SAM" id="Phobius"/>
    </source>
</evidence>
<evidence type="ECO:0000256" key="5">
    <source>
        <dbReference type="SAM" id="MobiDB-lite"/>
    </source>
</evidence>
<dbReference type="PANTHER" id="PTHR10924:SF6">
    <property type="entry name" value="SOLUTE CARRIER FAMILY 49 MEMBER A3"/>
    <property type="match status" value="1"/>
</dbReference>
<feature type="transmembrane region" description="Helical" evidence="6">
    <location>
        <begin position="450"/>
        <end position="472"/>
    </location>
</feature>
<evidence type="ECO:0000313" key="7">
    <source>
        <dbReference type="Ensembl" id="ENSSSCP00025027122.1"/>
    </source>
</evidence>
<dbReference type="SUPFAM" id="SSF103473">
    <property type="entry name" value="MFS general substrate transporter"/>
    <property type="match status" value="2"/>
</dbReference>
<reference evidence="7" key="1">
    <citation type="submission" date="2025-05" db="UniProtKB">
        <authorList>
            <consortium name="Ensembl"/>
        </authorList>
    </citation>
    <scope>IDENTIFICATION</scope>
</reference>
<feature type="transmembrane region" description="Helical" evidence="6">
    <location>
        <begin position="543"/>
        <end position="567"/>
    </location>
</feature>
<dbReference type="InterPro" id="IPR049680">
    <property type="entry name" value="FLVCR1-2_SLC49-like"/>
</dbReference>
<feature type="transmembrane region" description="Helical" evidence="6">
    <location>
        <begin position="579"/>
        <end position="601"/>
    </location>
</feature>
<feature type="transmembrane region" description="Helical" evidence="6">
    <location>
        <begin position="226"/>
        <end position="246"/>
    </location>
</feature>